<dbReference type="EMBL" id="LAZR01013059">
    <property type="protein sequence ID" value="KKM23755.1"/>
    <property type="molecule type" value="Genomic_DNA"/>
</dbReference>
<evidence type="ECO:0000313" key="2">
    <source>
        <dbReference type="EMBL" id="KKM23755.1"/>
    </source>
</evidence>
<organism evidence="2">
    <name type="scientific">marine sediment metagenome</name>
    <dbReference type="NCBI Taxonomy" id="412755"/>
    <lineage>
        <taxon>unclassified sequences</taxon>
        <taxon>metagenomes</taxon>
        <taxon>ecological metagenomes</taxon>
    </lineage>
</organism>
<sequence>MDYIKVVNWGRFQQYKDRNPPWIKLHTSLLDDYEFQRLPGEAKWQLLLLWLIAARQDNRIPDDAEWLASLFHVFPGDLEIGLLVDRGWLERGVTTGEMVPETHPEQFPDWASRHVSGPT</sequence>
<protein>
    <recommendedName>
        <fullName evidence="3">DUF1376 domain-containing protein</fullName>
    </recommendedName>
</protein>
<feature type="region of interest" description="Disordered" evidence="1">
    <location>
        <begin position="99"/>
        <end position="119"/>
    </location>
</feature>
<dbReference type="AlphaFoldDB" id="A0A0F9L877"/>
<evidence type="ECO:0000256" key="1">
    <source>
        <dbReference type="SAM" id="MobiDB-lite"/>
    </source>
</evidence>
<comment type="caution">
    <text evidence="2">The sequence shown here is derived from an EMBL/GenBank/DDBJ whole genome shotgun (WGS) entry which is preliminary data.</text>
</comment>
<accession>A0A0F9L877</accession>
<feature type="non-terminal residue" evidence="2">
    <location>
        <position position="119"/>
    </location>
</feature>
<proteinExistence type="predicted"/>
<name>A0A0F9L877_9ZZZZ</name>
<gene>
    <name evidence="2" type="ORF">LCGC14_1612060</name>
</gene>
<reference evidence="2" key="1">
    <citation type="journal article" date="2015" name="Nature">
        <title>Complex archaea that bridge the gap between prokaryotes and eukaryotes.</title>
        <authorList>
            <person name="Spang A."/>
            <person name="Saw J.H."/>
            <person name="Jorgensen S.L."/>
            <person name="Zaremba-Niedzwiedzka K."/>
            <person name="Martijn J."/>
            <person name="Lind A.E."/>
            <person name="van Eijk R."/>
            <person name="Schleper C."/>
            <person name="Guy L."/>
            <person name="Ettema T.J."/>
        </authorList>
    </citation>
    <scope>NUCLEOTIDE SEQUENCE</scope>
</reference>
<evidence type="ECO:0008006" key="3">
    <source>
        <dbReference type="Google" id="ProtNLM"/>
    </source>
</evidence>